<proteinExistence type="predicted"/>
<organism evidence="3 4">
    <name type="scientific">Rhodocista pekingensis</name>
    <dbReference type="NCBI Taxonomy" id="201185"/>
    <lineage>
        <taxon>Bacteria</taxon>
        <taxon>Pseudomonadati</taxon>
        <taxon>Pseudomonadota</taxon>
        <taxon>Alphaproteobacteria</taxon>
        <taxon>Rhodospirillales</taxon>
        <taxon>Azospirillaceae</taxon>
        <taxon>Rhodocista</taxon>
    </lineage>
</organism>
<keyword evidence="2" id="KW-0472">Membrane</keyword>
<gene>
    <name evidence="3" type="ORF">ACFQPS_09335</name>
</gene>
<feature type="transmembrane region" description="Helical" evidence="2">
    <location>
        <begin position="263"/>
        <end position="283"/>
    </location>
</feature>
<feature type="region of interest" description="Disordered" evidence="1">
    <location>
        <begin position="326"/>
        <end position="351"/>
    </location>
</feature>
<keyword evidence="2" id="KW-0812">Transmembrane</keyword>
<feature type="transmembrane region" description="Helical" evidence="2">
    <location>
        <begin position="150"/>
        <end position="169"/>
    </location>
</feature>
<evidence type="ECO:0000256" key="1">
    <source>
        <dbReference type="SAM" id="MobiDB-lite"/>
    </source>
</evidence>
<accession>A0ABW2KTR1</accession>
<dbReference type="RefSeq" id="WP_377358401.1">
    <property type="nucleotide sequence ID" value="NZ_JBHTCM010000010.1"/>
</dbReference>
<comment type="caution">
    <text evidence="3">The sequence shown here is derived from an EMBL/GenBank/DDBJ whole genome shotgun (WGS) entry which is preliminary data.</text>
</comment>
<dbReference type="Pfam" id="PF04143">
    <property type="entry name" value="Sulf_transp"/>
    <property type="match status" value="1"/>
</dbReference>
<keyword evidence="2" id="KW-1133">Transmembrane helix</keyword>
<dbReference type="InterPro" id="IPR007272">
    <property type="entry name" value="Sulf_transp_TsuA/YedE"/>
</dbReference>
<dbReference type="EMBL" id="JBHTCM010000010">
    <property type="protein sequence ID" value="MFC7333363.1"/>
    <property type="molecule type" value="Genomic_DNA"/>
</dbReference>
<evidence type="ECO:0000256" key="2">
    <source>
        <dbReference type="SAM" id="Phobius"/>
    </source>
</evidence>
<sequence>MLFAVVMVLLSLPLAFIVGLASQKGSICAVAAVQELLDHRRPRQGVAILACSAWVLAVTVPLAWLLPRSTLAVSLPVDLPLRAGAFAFGMGAAVNRGCAFSTVTRLGGGDLSYLAAAAGLAGGLGLLALWRGLAREVPAPERISVLAEPQPWSLLLVAALLAAGAALLVRLVRGRAWRNAWSRARWNPFAATAVIGVAGGTLYALHGPWMYTSLIPRALGQPVSPDGIPAWEVALLTAAVLAGATVSVRASGRFRLHFDPGRAAACFAGGLLMGGGAGLSYGGNDVLVLHALPSLALHALPAWLAVAAGAATVLLSRRRLAARTARWRERQERQSPPVREGACAAPERPVQ</sequence>
<keyword evidence="4" id="KW-1185">Reference proteome</keyword>
<reference evidence="4" key="1">
    <citation type="journal article" date="2019" name="Int. J. Syst. Evol. Microbiol.">
        <title>The Global Catalogue of Microorganisms (GCM) 10K type strain sequencing project: providing services to taxonomists for standard genome sequencing and annotation.</title>
        <authorList>
            <consortium name="The Broad Institute Genomics Platform"/>
            <consortium name="The Broad Institute Genome Sequencing Center for Infectious Disease"/>
            <person name="Wu L."/>
            <person name="Ma J."/>
        </authorList>
    </citation>
    <scope>NUCLEOTIDE SEQUENCE [LARGE SCALE GENOMIC DNA]</scope>
    <source>
        <strain evidence="4">CGMCC 1.16275</strain>
    </source>
</reference>
<feature type="transmembrane region" description="Helical" evidence="2">
    <location>
        <begin position="45"/>
        <end position="66"/>
    </location>
</feature>
<protein>
    <submittedName>
        <fullName evidence="3">YeeE/YedE thiosulfate transporter family protein</fullName>
    </submittedName>
</protein>
<evidence type="ECO:0000313" key="4">
    <source>
        <dbReference type="Proteomes" id="UP001596456"/>
    </source>
</evidence>
<feature type="transmembrane region" description="Helical" evidence="2">
    <location>
        <begin position="111"/>
        <end position="130"/>
    </location>
</feature>
<feature type="transmembrane region" description="Helical" evidence="2">
    <location>
        <begin position="189"/>
        <end position="211"/>
    </location>
</feature>
<name>A0ABW2KTR1_9PROT</name>
<feature type="transmembrane region" description="Helical" evidence="2">
    <location>
        <begin position="295"/>
        <end position="316"/>
    </location>
</feature>
<feature type="transmembrane region" description="Helical" evidence="2">
    <location>
        <begin position="231"/>
        <end position="251"/>
    </location>
</feature>
<evidence type="ECO:0000313" key="3">
    <source>
        <dbReference type="EMBL" id="MFC7333363.1"/>
    </source>
</evidence>
<dbReference type="Proteomes" id="UP001596456">
    <property type="component" value="Unassembled WGS sequence"/>
</dbReference>